<evidence type="ECO:0000259" key="6">
    <source>
        <dbReference type="Pfam" id="PF00149"/>
    </source>
</evidence>
<keyword evidence="1" id="KW-1003">Cell membrane</keyword>
<dbReference type="PANTHER" id="PTHR34990">
    <property type="entry name" value="UDP-2,3-DIACYLGLUCOSAMINE HYDROLASE-RELATED"/>
    <property type="match status" value="1"/>
</dbReference>
<evidence type="ECO:0000256" key="3">
    <source>
        <dbReference type="ARBA" id="ARBA00022723"/>
    </source>
</evidence>
<dbReference type="KEGG" id="geh:HYN69_13490"/>
<dbReference type="OrthoDB" id="9802481at2"/>
<dbReference type="InterPro" id="IPR043461">
    <property type="entry name" value="LpxH-like"/>
</dbReference>
<dbReference type="GO" id="GO:0009245">
    <property type="term" value="P:lipid A biosynthetic process"/>
    <property type="evidence" value="ECO:0007669"/>
    <property type="project" value="TreeGrafter"/>
</dbReference>
<evidence type="ECO:0000313" key="8">
    <source>
        <dbReference type="Proteomes" id="UP000244496"/>
    </source>
</evidence>
<dbReference type="CDD" id="cd07398">
    <property type="entry name" value="MPP_YbbF-LpxH"/>
    <property type="match status" value="1"/>
</dbReference>
<dbReference type="InterPro" id="IPR004843">
    <property type="entry name" value="Calcineurin-like_PHP"/>
</dbReference>
<name>A0A2S0UNI2_9RHOB</name>
<dbReference type="Gene3D" id="3.60.21.10">
    <property type="match status" value="1"/>
</dbReference>
<sequence>MDESAGHTFSRVRHHRALFLSDLHLGTLGCRADLALSFLEQNSADTIYLVGDIFDLWDPLVIRWGAEHDRILTLLRARAGAGTELFFLTGNHDKPVASGLHRDPRTDLPAVPQAAVTHAAADGRRYLVLHGDICDARFLRFHLLTRIGSRLDSLLRLLDGGLRRLRFSFGPDGRGPVELALSAVNDLLYRGRQHERRLVALARSGGHDGVICGHFHIAALHADFGLIYANCGDWVDSFSAIAEAADGSLRLLSLSPAEATQSAPVPVVAE</sequence>
<keyword evidence="4" id="KW-0472">Membrane</keyword>
<protein>
    <submittedName>
        <fullName evidence="7">UDP-2,3-diacylglucosamine diphosphatase</fullName>
    </submittedName>
</protein>
<keyword evidence="2" id="KW-0997">Cell inner membrane</keyword>
<reference evidence="7 8" key="1">
    <citation type="submission" date="2018-04" db="EMBL/GenBank/DDBJ databases">
        <title>Genome sequencing of Gemmobacter.</title>
        <authorList>
            <person name="Yi H."/>
            <person name="Baek M.-G."/>
        </authorList>
    </citation>
    <scope>NUCLEOTIDE SEQUENCE [LARGE SCALE GENOMIC DNA]</scope>
    <source>
        <strain evidence="7 8">HYN0069</strain>
    </source>
</reference>
<dbReference type="Pfam" id="PF00149">
    <property type="entry name" value="Metallophos"/>
    <property type="match status" value="1"/>
</dbReference>
<dbReference type="Proteomes" id="UP000244496">
    <property type="component" value="Chromosome"/>
</dbReference>
<evidence type="ECO:0000256" key="5">
    <source>
        <dbReference type="ARBA" id="ARBA00023211"/>
    </source>
</evidence>
<evidence type="ECO:0000256" key="2">
    <source>
        <dbReference type="ARBA" id="ARBA00022519"/>
    </source>
</evidence>
<gene>
    <name evidence="7" type="ORF">HYN69_13490</name>
</gene>
<keyword evidence="5" id="KW-0464">Manganese</keyword>
<dbReference type="PANTHER" id="PTHR34990:SF2">
    <property type="entry name" value="BLL8164 PROTEIN"/>
    <property type="match status" value="1"/>
</dbReference>
<evidence type="ECO:0000256" key="4">
    <source>
        <dbReference type="ARBA" id="ARBA00023136"/>
    </source>
</evidence>
<organism evidence="7 8">
    <name type="scientific">Paragemmobacter aquarius</name>
    <dbReference type="NCBI Taxonomy" id="2169400"/>
    <lineage>
        <taxon>Bacteria</taxon>
        <taxon>Pseudomonadati</taxon>
        <taxon>Pseudomonadota</taxon>
        <taxon>Alphaproteobacteria</taxon>
        <taxon>Rhodobacterales</taxon>
        <taxon>Paracoccaceae</taxon>
        <taxon>Paragemmobacter</taxon>
    </lineage>
</organism>
<dbReference type="GO" id="GO:0046872">
    <property type="term" value="F:metal ion binding"/>
    <property type="evidence" value="ECO:0007669"/>
    <property type="project" value="UniProtKB-KW"/>
</dbReference>
<feature type="domain" description="Calcineurin-like phosphoesterase" evidence="6">
    <location>
        <begin position="16"/>
        <end position="217"/>
    </location>
</feature>
<dbReference type="EMBL" id="CP028918">
    <property type="protein sequence ID" value="AWB49376.1"/>
    <property type="molecule type" value="Genomic_DNA"/>
</dbReference>
<dbReference type="GO" id="GO:0008758">
    <property type="term" value="F:UDP-2,3-diacylglucosamine hydrolase activity"/>
    <property type="evidence" value="ECO:0007669"/>
    <property type="project" value="TreeGrafter"/>
</dbReference>
<evidence type="ECO:0000256" key="1">
    <source>
        <dbReference type="ARBA" id="ARBA00022475"/>
    </source>
</evidence>
<dbReference type="AlphaFoldDB" id="A0A2S0UNI2"/>
<evidence type="ECO:0000313" key="7">
    <source>
        <dbReference type="EMBL" id="AWB49376.1"/>
    </source>
</evidence>
<dbReference type="InterPro" id="IPR029052">
    <property type="entry name" value="Metallo-depent_PP-like"/>
</dbReference>
<keyword evidence="8" id="KW-1185">Reference proteome</keyword>
<keyword evidence="3" id="KW-0479">Metal-binding</keyword>
<dbReference type="GO" id="GO:0016020">
    <property type="term" value="C:membrane"/>
    <property type="evidence" value="ECO:0007669"/>
    <property type="project" value="GOC"/>
</dbReference>
<dbReference type="RefSeq" id="WP_108436193.1">
    <property type="nucleotide sequence ID" value="NZ_CP028918.1"/>
</dbReference>
<proteinExistence type="predicted"/>
<accession>A0A2S0UNI2</accession>
<dbReference type="SUPFAM" id="SSF56300">
    <property type="entry name" value="Metallo-dependent phosphatases"/>
    <property type="match status" value="1"/>
</dbReference>